<feature type="domain" description="Kindlin-2 N-terminal" evidence="1">
    <location>
        <begin position="12"/>
        <end position="95"/>
    </location>
</feature>
<dbReference type="PANTHER" id="PTHR16160">
    <property type="entry name" value="FERMITIN 2-RELATED"/>
    <property type="match status" value="1"/>
</dbReference>
<evidence type="ECO:0000313" key="2">
    <source>
        <dbReference type="EMBL" id="CAD2147806.1"/>
    </source>
</evidence>
<dbReference type="Gene3D" id="3.10.20.90">
    <property type="entry name" value="Phosphatidylinositol 3-kinase Catalytic Subunit, Chain A, domain 1"/>
    <property type="match status" value="2"/>
</dbReference>
<evidence type="ECO:0000313" key="3">
    <source>
        <dbReference type="Proteomes" id="UP000580250"/>
    </source>
</evidence>
<dbReference type="AlphaFoldDB" id="A0A6V7U8K8"/>
<name>A0A6V7U8K8_MELEN</name>
<proteinExistence type="predicted"/>
<dbReference type="GO" id="GO:0007229">
    <property type="term" value="P:integrin-mediated signaling pathway"/>
    <property type="evidence" value="ECO:0007669"/>
    <property type="project" value="InterPro"/>
</dbReference>
<comment type="caution">
    <text evidence="2">The sequence shown here is derived from an EMBL/GenBank/DDBJ whole genome shotgun (WGS) entry which is preliminary data.</text>
</comment>
<gene>
    <name evidence="2" type="ORF">MENT_LOCUS9096</name>
</gene>
<protein>
    <recommendedName>
        <fullName evidence="1">Kindlin-2 N-terminal domain-containing protein</fullName>
    </recommendedName>
</protein>
<dbReference type="CDD" id="cd17095">
    <property type="entry name" value="FERM_F0_kindlins"/>
    <property type="match status" value="1"/>
</dbReference>
<evidence type="ECO:0000259" key="1">
    <source>
        <dbReference type="Pfam" id="PF18124"/>
    </source>
</evidence>
<dbReference type="PANTHER" id="PTHR16160:SF13">
    <property type="entry name" value="FERMITIN 2-RELATED"/>
    <property type="match status" value="1"/>
</dbReference>
<dbReference type="EMBL" id="CAJEWN010000040">
    <property type="protein sequence ID" value="CAD2147806.1"/>
    <property type="molecule type" value="Genomic_DNA"/>
</dbReference>
<dbReference type="InterPro" id="IPR040790">
    <property type="entry name" value="Kindlin_2_N"/>
</dbReference>
<dbReference type="InterPro" id="IPR037843">
    <property type="entry name" value="Kindlin/fermitin"/>
</dbReference>
<dbReference type="Proteomes" id="UP000580250">
    <property type="component" value="Unassembled WGS sequence"/>
</dbReference>
<organism evidence="2 3">
    <name type="scientific">Meloidogyne enterolobii</name>
    <name type="common">Root-knot nematode worm</name>
    <name type="synonym">Meloidogyne mayaguensis</name>
    <dbReference type="NCBI Taxonomy" id="390850"/>
    <lineage>
        <taxon>Eukaryota</taxon>
        <taxon>Metazoa</taxon>
        <taxon>Ecdysozoa</taxon>
        <taxon>Nematoda</taxon>
        <taxon>Chromadorea</taxon>
        <taxon>Rhabditida</taxon>
        <taxon>Tylenchina</taxon>
        <taxon>Tylenchomorpha</taxon>
        <taxon>Tylenchoidea</taxon>
        <taxon>Meloidogynidae</taxon>
        <taxon>Meloidogyninae</taxon>
        <taxon>Meloidogyne</taxon>
    </lineage>
</organism>
<reference evidence="2 3" key="1">
    <citation type="submission" date="2020-08" db="EMBL/GenBank/DDBJ databases">
        <authorList>
            <person name="Koutsovoulos G."/>
            <person name="Danchin GJ E."/>
        </authorList>
    </citation>
    <scope>NUCLEOTIDE SEQUENCE [LARGE SCALE GENOMIC DNA]</scope>
</reference>
<dbReference type="GO" id="GO:0007160">
    <property type="term" value="P:cell-matrix adhesion"/>
    <property type="evidence" value="ECO:0007669"/>
    <property type="project" value="TreeGrafter"/>
</dbReference>
<dbReference type="GO" id="GO:0005178">
    <property type="term" value="F:integrin binding"/>
    <property type="evidence" value="ECO:0007669"/>
    <property type="project" value="TreeGrafter"/>
</dbReference>
<dbReference type="OrthoDB" id="10057618at2759"/>
<dbReference type="GO" id="GO:0030055">
    <property type="term" value="C:cell-substrate junction"/>
    <property type="evidence" value="ECO:0007669"/>
    <property type="project" value="TreeGrafter"/>
</dbReference>
<dbReference type="Pfam" id="PF18124">
    <property type="entry name" value="Kindlin_2_N"/>
    <property type="match status" value="1"/>
</dbReference>
<sequence>MAHLIQDGFVVNDAKWKLGIFITDLNKSKDILVRGDLTIGNLMMQLVEQMEENQDWSDHAIWWPDRRKWLKHTRSTLDQIGVTATTFLEFTPMHKPARVELPDRQILDARLDFSVPVLKVTQKLCQELGIRHPENYQLNAIFQQIFYVKVPMWRQINIYSLI</sequence>
<accession>A0A6V7U8K8</accession>